<accession>A0A8D8R2D7</accession>
<dbReference type="InterPro" id="IPR019137">
    <property type="entry name" value="Nck-associated_protein-1"/>
</dbReference>
<dbReference type="PANTHER" id="PTHR12093">
    <property type="entry name" value="NCK-ASSOCIATED PROTEIN 1"/>
    <property type="match status" value="1"/>
</dbReference>
<comment type="similarity">
    <text evidence="1">Belongs to the HEM-1/HEM-2 family.</text>
</comment>
<proteinExistence type="inferred from homology"/>
<dbReference type="EMBL" id="HBUF01125219">
    <property type="protein sequence ID" value="CAG6643028.1"/>
    <property type="molecule type" value="Transcribed_RNA"/>
</dbReference>
<dbReference type="EMBL" id="HBUF01293637">
    <property type="protein sequence ID" value="CAG6689725.1"/>
    <property type="molecule type" value="Transcribed_RNA"/>
</dbReference>
<sequence>MALFPSQQKLAEKLSIMHDRGVGMLTRIYNIKKACGDAKSKPSFLSDKSLESCIKQIVKKFPNIDIKSVSGISQIRSDIVKSLSLYYYTFVDLLHFKDCVCELLTTMDACQVYVDISINFEMTKTYLDLIAIYVSLMILLSRVEDRKAVLGLFNAAHEMVHNQSDVNFPRLGQMIMDYEMPMKKLSEEFIPHAKLLFQALMSLRSVYTYRNVTADQMRNDQKLSLVGNPGQLLKPARTDRMSCEYLSLESLDRWIIFGFMLCHQPLSQEPVSKLWTAALENNWVIALFRDEVIYIHQYIQGFFDTIKGYGKRVSEVKDCYSHAVSKAALEHREKRKFLRTTLKELGLLFSDQPGLLGPKALLIFIGLAYARDEVYWLLRHNDNPPVQKGKSKTAEDLVDRQLPELLFHMEELRLLVRKYSQVLQRYYVQYLAGYDAVSLHHGMQSLSVCPEDESIILSSMYNTIASLNVKQVEDNEVFDFRALRLDWFRLQAYTSMAKASLNLSEHKELASLLDTVCFHTKMVDYLDELLVETSDLSIFCFYSKMFEDQFHMCLEFPAQNRYIIAFPLICNHFQNCTHELCPEERHHIRERSLSVVNIFLEEMSKEAKNIITTICDEQCTLSDKLLPKHCAGLIAQIAQRRKKDKNNKKMFNEIIKPGAESYRKTREELTTMDKLHMALTELCFAINYCTNIQVWDFTFAPREYLHQHLESRFSRALVGMVMFNPDTSEIAKPSELLASVRAYMNVLQTVENYVHIDMTRVFNNALLQQTQRMDSHGEKTVAALYIQWYSEVLLRRVSAGNICFSLNQRAFVSLTAEGAIPFNAEEFSDVNELRALADLIGPYGMKLLNETLMWHIASQVQELKKLVQANKEVLLLLRTHFDKPEIMKEQSKRLHNVENVLQRMTIIGVILNFQRIAQLALQEVLESRVPFLLNSVQDFYQMYQHSPVGDSKVVNEMASAAGLLCTVDPALATALAADKTDLDEDDHVLACLLMVFVAVCIPKLARNEACFYLSSLEGHSNNIHCMASAINHIFSALFTLCGQGDLEDRMKEFLALTSSSLLRLGQDPDEESTRHRDSVYLLLHQIVQESPFLTMDLLESCFPYALIRNAYHAVSKQEHIM</sequence>
<evidence type="ECO:0000256" key="1">
    <source>
        <dbReference type="ARBA" id="ARBA00037947"/>
    </source>
</evidence>
<dbReference type="GO" id="GO:0016477">
    <property type="term" value="P:cell migration"/>
    <property type="evidence" value="ECO:0007669"/>
    <property type="project" value="TreeGrafter"/>
</dbReference>
<organism evidence="2">
    <name type="scientific">Cacopsylla melanoneura</name>
    <dbReference type="NCBI Taxonomy" id="428564"/>
    <lineage>
        <taxon>Eukaryota</taxon>
        <taxon>Metazoa</taxon>
        <taxon>Ecdysozoa</taxon>
        <taxon>Arthropoda</taxon>
        <taxon>Hexapoda</taxon>
        <taxon>Insecta</taxon>
        <taxon>Pterygota</taxon>
        <taxon>Neoptera</taxon>
        <taxon>Paraneoptera</taxon>
        <taxon>Hemiptera</taxon>
        <taxon>Sternorrhyncha</taxon>
        <taxon>Psylloidea</taxon>
        <taxon>Psyllidae</taxon>
        <taxon>Psyllinae</taxon>
        <taxon>Cacopsylla</taxon>
    </lineage>
</organism>
<dbReference type="GO" id="GO:0048812">
    <property type="term" value="P:neuron projection morphogenesis"/>
    <property type="evidence" value="ECO:0007669"/>
    <property type="project" value="TreeGrafter"/>
</dbReference>
<dbReference type="EMBL" id="HBUF01125220">
    <property type="protein sequence ID" value="CAG6643030.1"/>
    <property type="molecule type" value="Transcribed_RNA"/>
</dbReference>
<evidence type="ECO:0000313" key="2">
    <source>
        <dbReference type="EMBL" id="CAG6643030.1"/>
    </source>
</evidence>
<dbReference type="EMBL" id="HBUF01608378">
    <property type="protein sequence ID" value="CAG6778160.1"/>
    <property type="molecule type" value="Transcribed_RNA"/>
</dbReference>
<dbReference type="PANTHER" id="PTHR12093:SF10">
    <property type="entry name" value="MEMBRANE-ASSOCIATED PROTEIN HEM"/>
    <property type="match status" value="1"/>
</dbReference>
<dbReference type="EMBL" id="HBUF01341634">
    <property type="protein sequence ID" value="CAG6704383.1"/>
    <property type="molecule type" value="Transcribed_RNA"/>
</dbReference>
<name>A0A8D8R2D7_9HEMI</name>
<dbReference type="EMBL" id="HBUF01293636">
    <property type="protein sequence ID" value="CAG6689723.1"/>
    <property type="molecule type" value="Transcribed_RNA"/>
</dbReference>
<dbReference type="EMBL" id="HBUF01608375">
    <property type="protein sequence ID" value="CAG6778147.1"/>
    <property type="molecule type" value="Transcribed_RNA"/>
</dbReference>
<dbReference type="Pfam" id="PF09735">
    <property type="entry name" value="Nckap1"/>
    <property type="match status" value="1"/>
</dbReference>
<dbReference type="GO" id="GO:0030866">
    <property type="term" value="P:cortical actin cytoskeleton organization"/>
    <property type="evidence" value="ECO:0007669"/>
    <property type="project" value="TreeGrafter"/>
</dbReference>
<dbReference type="EMBL" id="HBUF01341633">
    <property type="protein sequence ID" value="CAG6704381.1"/>
    <property type="molecule type" value="Transcribed_RNA"/>
</dbReference>
<dbReference type="EMBL" id="HBUF01608376">
    <property type="protein sequence ID" value="CAG6778152.1"/>
    <property type="molecule type" value="Transcribed_RNA"/>
</dbReference>
<dbReference type="EMBL" id="HBUF01341631">
    <property type="protein sequence ID" value="CAG6704376.1"/>
    <property type="molecule type" value="Transcribed_RNA"/>
</dbReference>
<dbReference type="EMBL" id="HBUF01125221">
    <property type="protein sequence ID" value="CAG6643032.1"/>
    <property type="molecule type" value="Transcribed_RNA"/>
</dbReference>
<protein>
    <submittedName>
        <fullName evidence="2">Membrane-associated protein Hem</fullName>
    </submittedName>
</protein>
<dbReference type="EMBL" id="HBUF01293634">
    <property type="protein sequence ID" value="CAG6689719.1"/>
    <property type="molecule type" value="Transcribed_RNA"/>
</dbReference>
<dbReference type="EMBL" id="HBUF01608377">
    <property type="protein sequence ID" value="CAG6778156.1"/>
    <property type="molecule type" value="Transcribed_RNA"/>
</dbReference>
<dbReference type="AlphaFoldDB" id="A0A8D8R2D7"/>
<dbReference type="GO" id="GO:0031209">
    <property type="term" value="C:SCAR complex"/>
    <property type="evidence" value="ECO:0007669"/>
    <property type="project" value="TreeGrafter"/>
</dbReference>
<dbReference type="EMBL" id="HBUF01293635">
    <property type="protein sequence ID" value="CAG6689721.1"/>
    <property type="molecule type" value="Transcribed_RNA"/>
</dbReference>
<reference evidence="2" key="1">
    <citation type="submission" date="2021-05" db="EMBL/GenBank/DDBJ databases">
        <authorList>
            <person name="Alioto T."/>
            <person name="Alioto T."/>
            <person name="Gomez Garrido J."/>
        </authorList>
    </citation>
    <scope>NUCLEOTIDE SEQUENCE</scope>
</reference>
<dbReference type="GO" id="GO:0030031">
    <property type="term" value="P:cell projection assembly"/>
    <property type="evidence" value="ECO:0007669"/>
    <property type="project" value="TreeGrafter"/>
</dbReference>
<dbReference type="EMBL" id="HBUF01341632">
    <property type="protein sequence ID" value="CAG6704379.1"/>
    <property type="molecule type" value="Transcribed_RNA"/>
</dbReference>